<dbReference type="EMBL" id="AAXU02000001">
    <property type="protein sequence ID" value="EAZ81580.1"/>
    <property type="molecule type" value="Genomic_DNA"/>
</dbReference>
<sequence>MRNRRGPKDSELIAQYRNGSDAAFDLLVDRYQNKLFTTIFLIVKDQAISEDLLQEVFVKVVNTLQSDKYNEEGKFQPWVMRIAHNLAIDHFRKAKRYPTIRMEDGSNIFNSLNFAEDTVEDRQMRDETIELVKKLIDELPENQKQVLIMRHYMDMSFQEIADKTGVSINTALGRMRYALIHLRKKMKHLNVAYDKIIYPK</sequence>
<dbReference type="CDD" id="cd06171">
    <property type="entry name" value="Sigma70_r4"/>
    <property type="match status" value="1"/>
</dbReference>
<comment type="similarity">
    <text evidence="1">Belongs to the sigma-70 factor family. ECF subfamily.</text>
</comment>
<dbReference type="InterPro" id="IPR007627">
    <property type="entry name" value="RNA_pol_sigma70_r2"/>
</dbReference>
<dbReference type="RefSeq" id="WP_008197502.1">
    <property type="nucleotide sequence ID" value="NZ_CM001023.1"/>
</dbReference>
<dbReference type="NCBIfam" id="TIGR02937">
    <property type="entry name" value="sigma70-ECF"/>
    <property type="match status" value="1"/>
</dbReference>
<evidence type="ECO:0000313" key="9">
    <source>
        <dbReference type="Proteomes" id="UP000003919"/>
    </source>
</evidence>
<dbReference type="GO" id="GO:0003677">
    <property type="term" value="F:DNA binding"/>
    <property type="evidence" value="ECO:0007669"/>
    <property type="project" value="UniProtKB-KW"/>
</dbReference>
<feature type="domain" description="RNA polymerase sigma-70 region 2" evidence="6">
    <location>
        <begin position="27"/>
        <end position="96"/>
    </location>
</feature>
<gene>
    <name evidence="8" type="ORF">ALPR1_00025</name>
</gene>
<evidence type="ECO:0000259" key="7">
    <source>
        <dbReference type="Pfam" id="PF08281"/>
    </source>
</evidence>
<keyword evidence="5" id="KW-0804">Transcription</keyword>
<evidence type="ECO:0000256" key="5">
    <source>
        <dbReference type="ARBA" id="ARBA00023163"/>
    </source>
</evidence>
<dbReference type="InterPro" id="IPR013325">
    <property type="entry name" value="RNA_pol_sigma_r2"/>
</dbReference>
<feature type="domain" description="RNA polymerase sigma factor 70 region 4 type 2" evidence="7">
    <location>
        <begin position="130"/>
        <end position="171"/>
    </location>
</feature>
<dbReference type="Pfam" id="PF08281">
    <property type="entry name" value="Sigma70_r4_2"/>
    <property type="match status" value="1"/>
</dbReference>
<proteinExistence type="inferred from homology"/>
<evidence type="ECO:0000256" key="2">
    <source>
        <dbReference type="ARBA" id="ARBA00023015"/>
    </source>
</evidence>
<dbReference type="Gene3D" id="1.10.1740.10">
    <property type="match status" value="1"/>
</dbReference>
<dbReference type="Pfam" id="PF04542">
    <property type="entry name" value="Sigma70_r2"/>
    <property type="match status" value="1"/>
</dbReference>
<dbReference type="HOGENOM" id="CLU_047691_3_4_10"/>
<dbReference type="PANTHER" id="PTHR43133">
    <property type="entry name" value="RNA POLYMERASE ECF-TYPE SIGMA FACTO"/>
    <property type="match status" value="1"/>
</dbReference>
<dbReference type="Proteomes" id="UP000003919">
    <property type="component" value="Unassembled WGS sequence"/>
</dbReference>
<dbReference type="Gene3D" id="1.10.10.10">
    <property type="entry name" value="Winged helix-like DNA-binding domain superfamily/Winged helix DNA-binding domain"/>
    <property type="match status" value="1"/>
</dbReference>
<reference evidence="8 9" key="1">
    <citation type="journal article" date="2011" name="J. Bacteriol.">
        <title>Complete genome sequence of Algoriphagus sp. PR1, bacterial prey of a colony-forming choanoflagellate.</title>
        <authorList>
            <person name="Alegado R.A."/>
            <person name="Ferriera S."/>
            <person name="Nusbaum C."/>
            <person name="Young S.K."/>
            <person name="Zeng Q."/>
            <person name="Imamovic A."/>
            <person name="Fairclough S.R."/>
            <person name="King N."/>
        </authorList>
    </citation>
    <scope>NUCLEOTIDE SEQUENCE [LARGE SCALE GENOMIC DNA]</scope>
    <source>
        <strain evidence="8 9">PR1</strain>
    </source>
</reference>
<evidence type="ECO:0000313" key="8">
    <source>
        <dbReference type="EMBL" id="EAZ81580.1"/>
    </source>
</evidence>
<keyword evidence="2" id="KW-0805">Transcription regulation</keyword>
<dbReference type="InterPro" id="IPR014284">
    <property type="entry name" value="RNA_pol_sigma-70_dom"/>
</dbReference>
<dbReference type="GO" id="GO:0016987">
    <property type="term" value="F:sigma factor activity"/>
    <property type="evidence" value="ECO:0007669"/>
    <property type="project" value="UniProtKB-KW"/>
</dbReference>
<dbReference type="OrthoDB" id="9790423at2"/>
<comment type="caution">
    <text evidence="8">The sequence shown here is derived from an EMBL/GenBank/DDBJ whole genome shotgun (WGS) entry which is preliminary data.</text>
</comment>
<dbReference type="InterPro" id="IPR039425">
    <property type="entry name" value="RNA_pol_sigma-70-like"/>
</dbReference>
<dbReference type="InterPro" id="IPR013249">
    <property type="entry name" value="RNA_pol_sigma70_r4_t2"/>
</dbReference>
<dbReference type="PANTHER" id="PTHR43133:SF8">
    <property type="entry name" value="RNA POLYMERASE SIGMA FACTOR HI_1459-RELATED"/>
    <property type="match status" value="1"/>
</dbReference>
<accession>A3HTV8</accession>
<dbReference type="STRING" id="388413.ALPR1_00025"/>
<dbReference type="SUPFAM" id="SSF88946">
    <property type="entry name" value="Sigma2 domain of RNA polymerase sigma factors"/>
    <property type="match status" value="1"/>
</dbReference>
<organism evidence="8 9">
    <name type="scientific">Algoriphagus machipongonensis</name>
    <dbReference type="NCBI Taxonomy" id="388413"/>
    <lineage>
        <taxon>Bacteria</taxon>
        <taxon>Pseudomonadati</taxon>
        <taxon>Bacteroidota</taxon>
        <taxon>Cytophagia</taxon>
        <taxon>Cytophagales</taxon>
        <taxon>Cyclobacteriaceae</taxon>
        <taxon>Algoriphagus</taxon>
    </lineage>
</organism>
<dbReference type="GO" id="GO:0006352">
    <property type="term" value="P:DNA-templated transcription initiation"/>
    <property type="evidence" value="ECO:0007669"/>
    <property type="project" value="InterPro"/>
</dbReference>
<evidence type="ECO:0000256" key="1">
    <source>
        <dbReference type="ARBA" id="ARBA00010641"/>
    </source>
</evidence>
<keyword evidence="4" id="KW-0238">DNA-binding</keyword>
<dbReference type="eggNOG" id="COG1595">
    <property type="taxonomic scope" value="Bacteria"/>
</dbReference>
<keyword evidence="9" id="KW-1185">Reference proteome</keyword>
<name>A3HTV8_9BACT</name>
<evidence type="ECO:0000256" key="3">
    <source>
        <dbReference type="ARBA" id="ARBA00023082"/>
    </source>
</evidence>
<dbReference type="InterPro" id="IPR013324">
    <property type="entry name" value="RNA_pol_sigma_r3/r4-like"/>
</dbReference>
<evidence type="ECO:0000256" key="4">
    <source>
        <dbReference type="ARBA" id="ARBA00023125"/>
    </source>
</evidence>
<evidence type="ECO:0000259" key="6">
    <source>
        <dbReference type="Pfam" id="PF04542"/>
    </source>
</evidence>
<protein>
    <submittedName>
        <fullName evidence="8">RNA polymerase sigma-70 factor, ECF subfamily</fullName>
    </submittedName>
</protein>
<keyword evidence="3" id="KW-0731">Sigma factor</keyword>
<dbReference type="SUPFAM" id="SSF88659">
    <property type="entry name" value="Sigma3 and sigma4 domains of RNA polymerase sigma factors"/>
    <property type="match status" value="1"/>
</dbReference>
<dbReference type="AlphaFoldDB" id="A3HTV8"/>
<dbReference type="InterPro" id="IPR036388">
    <property type="entry name" value="WH-like_DNA-bd_sf"/>
</dbReference>